<evidence type="ECO:0000259" key="1">
    <source>
        <dbReference type="Pfam" id="PF25250"/>
    </source>
</evidence>
<dbReference type="InterPro" id="IPR057174">
    <property type="entry name" value="DUF7852"/>
</dbReference>
<dbReference type="Pfam" id="PF25250">
    <property type="entry name" value="DUF7852"/>
    <property type="match status" value="1"/>
</dbReference>
<comment type="caution">
    <text evidence="2">The sequence shown here is derived from an EMBL/GenBank/DDBJ whole genome shotgun (WGS) entry which is preliminary data.</text>
</comment>
<sequence>MNKDKNCVDVDISAQVGECENVPASPTTTPAGETIIRVPVTLAELTVRTNLVAKIHFPEPVLEIKDIKKRVKIVQCRLLLPGVSAGFDPFAATDLRLFLKGFVRKNIQYATPCPHSTDQCVSSELRSLTADVPFECTTTIGARDFLNPPELPLLNTRSEFDFFRAQDLGHGFPEKDHLLSSDLSQFHQVSTQFYNQLPFCELISSNIIEWDEAIDRVPLPGNKPFEEGIFENVVEKMFLEFTIKVLQNQQVRVNAL</sequence>
<accession>A0ABS5NY17</accession>
<evidence type="ECO:0000313" key="3">
    <source>
        <dbReference type="Proteomes" id="UP000681027"/>
    </source>
</evidence>
<feature type="domain" description="DUF7852" evidence="1">
    <location>
        <begin position="36"/>
        <end position="115"/>
    </location>
</feature>
<evidence type="ECO:0000313" key="2">
    <source>
        <dbReference type="EMBL" id="MBS4192720.1"/>
    </source>
</evidence>
<organism evidence="2 3">
    <name type="scientific">Cytobacillus citreus</name>
    <dbReference type="NCBI Taxonomy" id="2833586"/>
    <lineage>
        <taxon>Bacteria</taxon>
        <taxon>Bacillati</taxon>
        <taxon>Bacillota</taxon>
        <taxon>Bacilli</taxon>
        <taxon>Bacillales</taxon>
        <taxon>Bacillaceae</taxon>
        <taxon>Cytobacillus</taxon>
    </lineage>
</organism>
<dbReference type="Proteomes" id="UP000681027">
    <property type="component" value="Unassembled WGS sequence"/>
</dbReference>
<protein>
    <submittedName>
        <fullName evidence="2">DUF3794 domain-containing protein</fullName>
    </submittedName>
</protein>
<dbReference type="InterPro" id="IPR054845">
    <property type="entry name" value="Exosporium_prot_C"/>
</dbReference>
<dbReference type="EMBL" id="JAGYPM010000005">
    <property type="protein sequence ID" value="MBS4192720.1"/>
    <property type="molecule type" value="Genomic_DNA"/>
</dbReference>
<gene>
    <name evidence="2" type="ORF">KHA94_21495</name>
</gene>
<reference evidence="2 3" key="1">
    <citation type="submission" date="2021-05" db="EMBL/GenBank/DDBJ databases">
        <title>Novel Bacillus species.</title>
        <authorList>
            <person name="Liu G."/>
        </authorList>
    </citation>
    <scope>NUCLEOTIDE SEQUENCE [LARGE SCALE GENOMIC DNA]</scope>
    <source>
        <strain evidence="2 3">FJAT-49705</strain>
    </source>
</reference>
<dbReference type="RefSeq" id="WP_213104169.1">
    <property type="nucleotide sequence ID" value="NZ_JAGYPM010000005.1"/>
</dbReference>
<dbReference type="NCBIfam" id="NF045794">
    <property type="entry name" value="CsxC_fam"/>
    <property type="match status" value="1"/>
</dbReference>
<proteinExistence type="predicted"/>
<keyword evidence="3" id="KW-1185">Reference proteome</keyword>
<name>A0ABS5NY17_9BACI</name>